<dbReference type="PRINTS" id="PR00260">
    <property type="entry name" value="CHEMTRNSDUCR"/>
</dbReference>
<dbReference type="SMART" id="SM00304">
    <property type="entry name" value="HAMP"/>
    <property type="match status" value="1"/>
</dbReference>
<sequence length="703" mass="75377">MKSLSIQWKVTLVAGACVAITAAALLSFSSYVNQQFHQTVSAASTQSLKQSAQRLATSQAQVQATHVQRSLDEAVYRAQMLAQSVVYLQYNAEQNFTDSGELRGSINELVRRSVVNFDTVQAAFVVFKPNALDQEDEFYQLDSERGANAAGRFASLWQKRGDQLTPSVLSESQINDTARTASGQPSNYWYQCPLSQGTACVSAPQSDTEGLNVTISSPLMRDSDVLGVLGIEIQLNDLQALIEQADQALFDGRGHISVISQRGQLVATDEPNALGSDISQLRYAPSQLSEWISAGGAKTQWQQGQLMTYVPIALPSATWGVLISLPEQALLASATQLASQITAQRAQAATTERTLGVIAILLALVVVSLAARQIVKPLRLLAARLAEIADGDGDLTQRIILKNRDEIGVLAGRFNRFLDKLQPIMANVIDSVKEAEHTAKEVSRVAAQTRDGSREQVSSLDAVATASEQMTQTATQVARHTESALSAASAVNTATERGEAIVTTSSEAMARLIETLNGATHDAQALHKSSQDITEILTVIDTMSEQTNLLALNAAIEAARAGEQGRGFAVVADEVRELAQRTNQSISQIRTVIDSLQSGADSVVSAIHDGNQLADHTAEKVQETVTSLDQIRAAMQEMMDLNSEISAAAEQQSAVSGDVTQNVTHIRQSSDELLSHAESTASIASQLEGLAGRQRALTAQFKV</sequence>
<reference evidence="8 9" key="1">
    <citation type="submission" date="2020-03" db="EMBL/GenBank/DDBJ databases">
        <title>Genome mining reveals the biosynthetic pathways of PHA and ectoines of the halophilic strain Salinivibrio costicola M318 isolated from fermented shrimp paste.</title>
        <authorList>
            <person name="Doan T.V."/>
            <person name="Tran L.T."/>
            <person name="Trieu T.A."/>
            <person name="Nguyen Q.V."/>
            <person name="Quach T.N."/>
            <person name="Phi T.Q."/>
            <person name="Kumar S."/>
        </authorList>
    </citation>
    <scope>NUCLEOTIDE SEQUENCE [LARGE SCALE GENOMIC DNA]</scope>
    <source>
        <strain evidence="8 9">M318</strain>
    </source>
</reference>
<feature type="transmembrane region" description="Helical" evidence="5">
    <location>
        <begin position="355"/>
        <end position="375"/>
    </location>
</feature>
<evidence type="ECO:0000259" key="7">
    <source>
        <dbReference type="PROSITE" id="PS50885"/>
    </source>
</evidence>
<dbReference type="Pfam" id="PF00672">
    <property type="entry name" value="HAMP"/>
    <property type="match status" value="1"/>
</dbReference>
<dbReference type="EMBL" id="CP050266">
    <property type="protein sequence ID" value="QIR06570.1"/>
    <property type="molecule type" value="Genomic_DNA"/>
</dbReference>
<proteinExistence type="inferred from homology"/>
<evidence type="ECO:0000256" key="5">
    <source>
        <dbReference type="SAM" id="Phobius"/>
    </source>
</evidence>
<accession>A0ABX6K8L7</accession>
<dbReference type="SUPFAM" id="SSF58104">
    <property type="entry name" value="Methyl-accepting chemotaxis protein (MCP) signaling domain"/>
    <property type="match status" value="1"/>
</dbReference>
<dbReference type="CDD" id="cd06225">
    <property type="entry name" value="HAMP"/>
    <property type="match status" value="1"/>
</dbReference>
<dbReference type="PANTHER" id="PTHR32089">
    <property type="entry name" value="METHYL-ACCEPTING CHEMOTAXIS PROTEIN MCPB"/>
    <property type="match status" value="1"/>
</dbReference>
<name>A0ABX6K8L7_SALCS</name>
<evidence type="ECO:0000256" key="4">
    <source>
        <dbReference type="PROSITE-ProRule" id="PRU00284"/>
    </source>
</evidence>
<evidence type="ECO:0000313" key="9">
    <source>
        <dbReference type="Proteomes" id="UP000501408"/>
    </source>
</evidence>
<dbReference type="Pfam" id="PF22673">
    <property type="entry name" value="MCP-like_PDC_1"/>
    <property type="match status" value="1"/>
</dbReference>
<dbReference type="Gene3D" id="3.30.450.20">
    <property type="entry name" value="PAS domain"/>
    <property type="match status" value="1"/>
</dbReference>
<comment type="subcellular location">
    <subcellularLocation>
        <location evidence="1">Membrane</location>
    </subcellularLocation>
</comment>
<keyword evidence="5" id="KW-0472">Membrane</keyword>
<evidence type="ECO:0000256" key="1">
    <source>
        <dbReference type="ARBA" id="ARBA00004370"/>
    </source>
</evidence>
<organism evidence="8 9">
    <name type="scientific">Salinivibrio costicola</name>
    <name type="common">Vibrio costicola</name>
    <dbReference type="NCBI Taxonomy" id="51367"/>
    <lineage>
        <taxon>Bacteria</taxon>
        <taxon>Pseudomonadati</taxon>
        <taxon>Pseudomonadota</taxon>
        <taxon>Gammaproteobacteria</taxon>
        <taxon>Vibrionales</taxon>
        <taxon>Vibrionaceae</taxon>
        <taxon>Salinivibrio</taxon>
    </lineage>
</organism>
<evidence type="ECO:0000256" key="3">
    <source>
        <dbReference type="ARBA" id="ARBA00029447"/>
    </source>
</evidence>
<dbReference type="PROSITE" id="PS50111">
    <property type="entry name" value="CHEMOTAXIS_TRANSDUC_2"/>
    <property type="match status" value="1"/>
</dbReference>
<dbReference type="CDD" id="cd12913">
    <property type="entry name" value="PDC1_MCP_like"/>
    <property type="match status" value="1"/>
</dbReference>
<dbReference type="Gene3D" id="1.10.287.950">
    <property type="entry name" value="Methyl-accepting chemotaxis protein"/>
    <property type="match status" value="1"/>
</dbReference>
<feature type="domain" description="HAMP" evidence="7">
    <location>
        <begin position="372"/>
        <end position="426"/>
    </location>
</feature>
<dbReference type="SMART" id="SM00283">
    <property type="entry name" value="MA"/>
    <property type="match status" value="1"/>
</dbReference>
<keyword evidence="5" id="KW-0812">Transmembrane</keyword>
<dbReference type="PANTHER" id="PTHR32089:SF55">
    <property type="entry name" value="METHYL ACCEPTING SENSORY TRANSDUCER WITH CACHE_2 SMALL MOLECULE BINDING DOMAIN"/>
    <property type="match status" value="1"/>
</dbReference>
<dbReference type="InterPro" id="IPR003660">
    <property type="entry name" value="HAMP_dom"/>
</dbReference>
<comment type="similarity">
    <text evidence="3">Belongs to the methyl-accepting chemotaxis (MCP) protein family.</text>
</comment>
<feature type="domain" description="Methyl-accepting transducer" evidence="6">
    <location>
        <begin position="431"/>
        <end position="667"/>
    </location>
</feature>
<gene>
    <name evidence="8" type="ORF">HBA18_09455</name>
</gene>
<evidence type="ECO:0000313" key="8">
    <source>
        <dbReference type="EMBL" id="QIR06570.1"/>
    </source>
</evidence>
<protein>
    <submittedName>
        <fullName evidence="8">Methyl-accepting chemotaxis protein</fullName>
    </submittedName>
</protein>
<evidence type="ECO:0000256" key="2">
    <source>
        <dbReference type="ARBA" id="ARBA00023224"/>
    </source>
</evidence>
<dbReference type="RefSeq" id="WP_167314668.1">
    <property type="nucleotide sequence ID" value="NZ_CP050266.1"/>
</dbReference>
<dbReference type="PROSITE" id="PS50885">
    <property type="entry name" value="HAMP"/>
    <property type="match status" value="1"/>
</dbReference>
<dbReference type="Pfam" id="PF00015">
    <property type="entry name" value="MCPsignal"/>
    <property type="match status" value="1"/>
</dbReference>
<dbReference type="Proteomes" id="UP000501408">
    <property type="component" value="Chromosome 1"/>
</dbReference>
<keyword evidence="5" id="KW-1133">Transmembrane helix</keyword>
<dbReference type="InterPro" id="IPR004090">
    <property type="entry name" value="Chemotax_Me-accpt_rcpt"/>
</dbReference>
<keyword evidence="9" id="KW-1185">Reference proteome</keyword>
<dbReference type="InterPro" id="IPR004089">
    <property type="entry name" value="MCPsignal_dom"/>
</dbReference>
<dbReference type="CDD" id="cd11386">
    <property type="entry name" value="MCP_signal"/>
    <property type="match status" value="1"/>
</dbReference>
<evidence type="ECO:0000259" key="6">
    <source>
        <dbReference type="PROSITE" id="PS50111"/>
    </source>
</evidence>
<keyword evidence="2 4" id="KW-0807">Transducer</keyword>